<name>A0AAE0NRM6_9PEZI</name>
<organism evidence="1 2">
    <name type="scientific">Podospora didyma</name>
    <dbReference type="NCBI Taxonomy" id="330526"/>
    <lineage>
        <taxon>Eukaryota</taxon>
        <taxon>Fungi</taxon>
        <taxon>Dikarya</taxon>
        <taxon>Ascomycota</taxon>
        <taxon>Pezizomycotina</taxon>
        <taxon>Sordariomycetes</taxon>
        <taxon>Sordariomycetidae</taxon>
        <taxon>Sordariales</taxon>
        <taxon>Podosporaceae</taxon>
        <taxon>Podospora</taxon>
    </lineage>
</organism>
<reference evidence="1" key="2">
    <citation type="submission" date="2023-06" db="EMBL/GenBank/DDBJ databases">
        <authorList>
            <consortium name="Lawrence Berkeley National Laboratory"/>
            <person name="Haridas S."/>
            <person name="Hensen N."/>
            <person name="Bonometti L."/>
            <person name="Westerberg I."/>
            <person name="Brannstrom I.O."/>
            <person name="Guillou S."/>
            <person name="Cros-Aarteil S."/>
            <person name="Calhoun S."/>
            <person name="Kuo A."/>
            <person name="Mondo S."/>
            <person name="Pangilinan J."/>
            <person name="Riley R."/>
            <person name="LaButti K."/>
            <person name="Andreopoulos B."/>
            <person name="Lipzen A."/>
            <person name="Chen C."/>
            <person name="Yanf M."/>
            <person name="Daum C."/>
            <person name="Ng V."/>
            <person name="Clum A."/>
            <person name="Steindorff A."/>
            <person name="Ohm R."/>
            <person name="Martin F."/>
            <person name="Silar P."/>
            <person name="Natvig D."/>
            <person name="Lalanne C."/>
            <person name="Gautier V."/>
            <person name="Ament-velasquez S.L."/>
            <person name="Kruys A."/>
            <person name="Hutchinson M.I."/>
            <person name="Powell A.J."/>
            <person name="Barry K."/>
            <person name="Miller A.N."/>
            <person name="Grigoriev I.V."/>
            <person name="Debuchy R."/>
            <person name="Gladieux P."/>
            <person name="Thoren M.H."/>
            <person name="Johannesson H."/>
        </authorList>
    </citation>
    <scope>NUCLEOTIDE SEQUENCE</scope>
    <source>
        <strain evidence="1">CBS 232.78</strain>
    </source>
</reference>
<dbReference type="EMBL" id="JAULSW010000003">
    <property type="protein sequence ID" value="KAK3386431.1"/>
    <property type="molecule type" value="Genomic_DNA"/>
</dbReference>
<comment type="caution">
    <text evidence="1">The sequence shown here is derived from an EMBL/GenBank/DDBJ whole genome shotgun (WGS) entry which is preliminary data.</text>
</comment>
<evidence type="ECO:0000313" key="2">
    <source>
        <dbReference type="Proteomes" id="UP001285441"/>
    </source>
</evidence>
<dbReference type="Proteomes" id="UP001285441">
    <property type="component" value="Unassembled WGS sequence"/>
</dbReference>
<keyword evidence="2" id="KW-1185">Reference proteome</keyword>
<proteinExistence type="predicted"/>
<reference evidence="1" key="1">
    <citation type="journal article" date="2023" name="Mol. Phylogenet. Evol.">
        <title>Genome-scale phylogeny and comparative genomics of the fungal order Sordariales.</title>
        <authorList>
            <person name="Hensen N."/>
            <person name="Bonometti L."/>
            <person name="Westerberg I."/>
            <person name="Brannstrom I.O."/>
            <person name="Guillou S."/>
            <person name="Cros-Aarteil S."/>
            <person name="Calhoun S."/>
            <person name="Haridas S."/>
            <person name="Kuo A."/>
            <person name="Mondo S."/>
            <person name="Pangilinan J."/>
            <person name="Riley R."/>
            <person name="LaButti K."/>
            <person name="Andreopoulos B."/>
            <person name="Lipzen A."/>
            <person name="Chen C."/>
            <person name="Yan M."/>
            <person name="Daum C."/>
            <person name="Ng V."/>
            <person name="Clum A."/>
            <person name="Steindorff A."/>
            <person name="Ohm R.A."/>
            <person name="Martin F."/>
            <person name="Silar P."/>
            <person name="Natvig D.O."/>
            <person name="Lalanne C."/>
            <person name="Gautier V."/>
            <person name="Ament-Velasquez S.L."/>
            <person name="Kruys A."/>
            <person name="Hutchinson M.I."/>
            <person name="Powell A.J."/>
            <person name="Barry K."/>
            <person name="Miller A.N."/>
            <person name="Grigoriev I.V."/>
            <person name="Debuchy R."/>
            <person name="Gladieux P."/>
            <person name="Hiltunen Thoren M."/>
            <person name="Johannesson H."/>
        </authorList>
    </citation>
    <scope>NUCLEOTIDE SEQUENCE</scope>
    <source>
        <strain evidence="1">CBS 232.78</strain>
    </source>
</reference>
<accession>A0AAE0NRM6</accession>
<gene>
    <name evidence="1" type="ORF">B0H63DRAFT_520533</name>
</gene>
<dbReference type="AlphaFoldDB" id="A0AAE0NRM6"/>
<sequence>MTVTNITGACSAPLTALPPVTRKAALDLYYEKRKVSNPFASKTMIVLLKIADSPGFAAIDYCSQLVSLMDPRYLPKGERQWTCRVWVKEVLASLHENSYIQLPIDLIKMKGARPVVRNDLRWTGLTNMHTTLREIEPYYGPSPMDTETSTSRYYGNKPMDVDTYYYQSSPY</sequence>
<protein>
    <submittedName>
        <fullName evidence="1">Uncharacterized protein</fullName>
    </submittedName>
</protein>
<evidence type="ECO:0000313" key="1">
    <source>
        <dbReference type="EMBL" id="KAK3386431.1"/>
    </source>
</evidence>